<dbReference type="PROSITE" id="PS51186">
    <property type="entry name" value="GNAT"/>
    <property type="match status" value="1"/>
</dbReference>
<dbReference type="AlphaFoldDB" id="A0A364RDN5"/>
<sequence>MIRYYSPADKAQLLELLDLNTPLYFAASEKQDFILYLAEHLEDYFVVELEGKIIGCGGLNYFAGQTEARLSWDIIHPDFQGKGIGKALTQYRINHIRTTTPVRILYVRTSQHVYKFYQKMGFTLEKTEQDFWAKGFDLYQMRLDIIR</sequence>
<dbReference type="GO" id="GO:0008080">
    <property type="term" value="F:N-acetyltransferase activity"/>
    <property type="evidence" value="ECO:0007669"/>
    <property type="project" value="InterPro"/>
</dbReference>
<gene>
    <name evidence="3" type="ORF">DP923_11785</name>
</gene>
<dbReference type="OrthoDB" id="961272at2"/>
<dbReference type="Gene3D" id="3.40.630.30">
    <property type="match status" value="1"/>
</dbReference>
<dbReference type="PANTHER" id="PTHR13947:SF37">
    <property type="entry name" value="LD18367P"/>
    <property type="match status" value="1"/>
</dbReference>
<dbReference type="InterPro" id="IPR000182">
    <property type="entry name" value="GNAT_dom"/>
</dbReference>
<accession>A0A364RDN5</accession>
<dbReference type="Proteomes" id="UP000251692">
    <property type="component" value="Unassembled WGS sequence"/>
</dbReference>
<dbReference type="PANTHER" id="PTHR13947">
    <property type="entry name" value="GNAT FAMILY N-ACETYLTRANSFERASE"/>
    <property type="match status" value="1"/>
</dbReference>
<reference evidence="3 4" key="2">
    <citation type="submission" date="2018-07" db="EMBL/GenBank/DDBJ databases">
        <title>Pontibacter sp. 2b14 genomic sequence and assembly.</title>
        <authorList>
            <person name="Du Z.-J."/>
        </authorList>
    </citation>
    <scope>NUCLEOTIDE SEQUENCE [LARGE SCALE GENOMIC DNA]</scope>
    <source>
        <strain evidence="3 4">2b14</strain>
    </source>
</reference>
<proteinExistence type="predicted"/>
<dbReference type="EMBL" id="QMDV01000003">
    <property type="protein sequence ID" value="RAU82458.1"/>
    <property type="molecule type" value="Genomic_DNA"/>
</dbReference>
<dbReference type="InterPro" id="IPR016181">
    <property type="entry name" value="Acyl_CoA_acyltransferase"/>
</dbReference>
<dbReference type="InterPro" id="IPR050769">
    <property type="entry name" value="NAT_camello-type"/>
</dbReference>
<name>A0A364RDN5_9BACT</name>
<evidence type="ECO:0000313" key="4">
    <source>
        <dbReference type="Proteomes" id="UP000251692"/>
    </source>
</evidence>
<dbReference type="SUPFAM" id="SSF55729">
    <property type="entry name" value="Acyl-CoA N-acyltransferases (Nat)"/>
    <property type="match status" value="1"/>
</dbReference>
<protein>
    <submittedName>
        <fullName evidence="3">GNAT family N-acetyltransferase</fullName>
    </submittedName>
</protein>
<evidence type="ECO:0000256" key="1">
    <source>
        <dbReference type="ARBA" id="ARBA00022679"/>
    </source>
</evidence>
<dbReference type="Pfam" id="PF13508">
    <property type="entry name" value="Acetyltransf_7"/>
    <property type="match status" value="1"/>
</dbReference>
<keyword evidence="4" id="KW-1185">Reference proteome</keyword>
<organism evidence="3 4">
    <name type="scientific">Pontibacter arcticus</name>
    <dbReference type="NCBI Taxonomy" id="2080288"/>
    <lineage>
        <taxon>Bacteria</taxon>
        <taxon>Pseudomonadati</taxon>
        <taxon>Bacteroidota</taxon>
        <taxon>Cytophagia</taxon>
        <taxon>Cytophagales</taxon>
        <taxon>Hymenobacteraceae</taxon>
        <taxon>Pontibacter</taxon>
    </lineage>
</organism>
<dbReference type="CDD" id="cd04301">
    <property type="entry name" value="NAT_SF"/>
    <property type="match status" value="1"/>
</dbReference>
<feature type="domain" description="N-acetyltransferase" evidence="2">
    <location>
        <begin position="1"/>
        <end position="146"/>
    </location>
</feature>
<evidence type="ECO:0000259" key="2">
    <source>
        <dbReference type="PROSITE" id="PS51186"/>
    </source>
</evidence>
<reference evidence="3 4" key="1">
    <citation type="submission" date="2018-06" db="EMBL/GenBank/DDBJ databases">
        <authorList>
            <person name="Liu Z.-W."/>
        </authorList>
    </citation>
    <scope>NUCLEOTIDE SEQUENCE [LARGE SCALE GENOMIC DNA]</scope>
    <source>
        <strain evidence="3 4">2b14</strain>
    </source>
</reference>
<dbReference type="RefSeq" id="WP_112306050.1">
    <property type="nucleotide sequence ID" value="NZ_QMDV01000003.1"/>
</dbReference>
<keyword evidence="1 3" id="KW-0808">Transferase</keyword>
<evidence type="ECO:0000313" key="3">
    <source>
        <dbReference type="EMBL" id="RAU82458.1"/>
    </source>
</evidence>
<comment type="caution">
    <text evidence="3">The sequence shown here is derived from an EMBL/GenBank/DDBJ whole genome shotgun (WGS) entry which is preliminary data.</text>
</comment>